<keyword evidence="3" id="KW-0325">Glycoprotein</keyword>
<dbReference type="EMBL" id="VSSQ01000072">
    <property type="protein sequence ID" value="MPL73332.1"/>
    <property type="molecule type" value="Genomic_DNA"/>
</dbReference>
<dbReference type="Gene3D" id="2.140.10.30">
    <property type="entry name" value="Dipeptidylpeptidase IV, N-terminal domain"/>
    <property type="match status" value="1"/>
</dbReference>
<evidence type="ECO:0000259" key="4">
    <source>
        <dbReference type="Pfam" id="PF00326"/>
    </source>
</evidence>
<sequence length="725" mass="84500">MKKLFFILLCIFCTQNIIAQKQITLEDIWSKGTFRAKSINEIRSMKNGEDYCVLTPSGIEKYQYKTGKKTDTIMNFTSLDFGQKSKKNMVVDYNFSQDEKKILIAVNPEYIYRYSFYADYYIYEIETKAFYPLNVDGKQRLADFSPDGKKVSWIRDNNLFITDISTSERKVTQLTKDGEFNKVIYGTSDWVYEEELALVKGYAWNKASNKLAYYRFDESNVKEYSMQVWGELYPQNYTFKYPKAGEDNSIVDIFVYDLTTQNHKQVDLGQDKNYYLPRIQWSKDENQLIIHKLNRLQNQYDIFSVNTNDYKLETLYSETNKYYINEPQEVNFLDDNSAFILQSERNGYSHFYLVSMKDKSVSPITSGNYDTDKLCFVDQKEKKIYYTAAESSAINRELCVINFKGKRKRTISKQEGTNDAAFSKNGKYYIGTYSNAYTPNVFTVNNQKGEVLITLEDNSALKDSLKLYSSEKKEFGSFNTSTGVSINYWMIKPSKMEEGKKYPVLFYVYGGPSSQEVLNSQRRATDMYWGMMLAQQGYITICVDPRGTGMKGQEFRKCTYLQLGKYETEDLIEAAKYFGELNYIDKNRIGIFGWSYGGYMSTLAITKGADYFKTAIAVAPVTNWRYYDNIYTERFMRTPQENGENYDINSPINHVKKLKGNYLLIHGTADDNVHIQNSMDLVDALIKANKHFEMFFYPNKNHSIYGGNTRLHLYQLMTDFLSRKL</sequence>
<dbReference type="Pfam" id="PF00326">
    <property type="entry name" value="Peptidase_S9"/>
    <property type="match status" value="1"/>
</dbReference>
<dbReference type="Pfam" id="PF00930">
    <property type="entry name" value="DPPIV_N"/>
    <property type="match status" value="1"/>
</dbReference>
<name>A0A644U3Q4_9ZZZZ</name>
<evidence type="ECO:0000256" key="3">
    <source>
        <dbReference type="ARBA" id="ARBA00023180"/>
    </source>
</evidence>
<dbReference type="SUPFAM" id="SSF82171">
    <property type="entry name" value="DPP6 N-terminal domain-like"/>
    <property type="match status" value="1"/>
</dbReference>
<proteinExistence type="predicted"/>
<keyword evidence="1" id="KW-0645">Protease</keyword>
<dbReference type="GO" id="GO:0008239">
    <property type="term" value="F:dipeptidyl-peptidase activity"/>
    <property type="evidence" value="ECO:0007669"/>
    <property type="project" value="UniProtKB-EC"/>
</dbReference>
<evidence type="ECO:0000256" key="2">
    <source>
        <dbReference type="ARBA" id="ARBA00022801"/>
    </source>
</evidence>
<gene>
    <name evidence="6" type="primary">dap4_2</name>
    <name evidence="6" type="ORF">SDC9_19131</name>
</gene>
<dbReference type="PROSITE" id="PS00708">
    <property type="entry name" value="PRO_ENDOPEP_SER"/>
    <property type="match status" value="1"/>
</dbReference>
<evidence type="ECO:0000256" key="1">
    <source>
        <dbReference type="ARBA" id="ARBA00022670"/>
    </source>
</evidence>
<dbReference type="FunFam" id="3.40.50.1820:FF:000003">
    <property type="entry name" value="Dipeptidyl peptidase 4"/>
    <property type="match status" value="1"/>
</dbReference>
<dbReference type="PANTHER" id="PTHR11731">
    <property type="entry name" value="PROTEASE FAMILY S9B,C DIPEPTIDYL-PEPTIDASE IV-RELATED"/>
    <property type="match status" value="1"/>
</dbReference>
<feature type="domain" description="Dipeptidylpeptidase IV N-terminal" evidence="5">
    <location>
        <begin position="96"/>
        <end position="439"/>
    </location>
</feature>
<dbReference type="InterPro" id="IPR001375">
    <property type="entry name" value="Peptidase_S9_cat"/>
</dbReference>
<reference evidence="6" key="1">
    <citation type="submission" date="2019-08" db="EMBL/GenBank/DDBJ databases">
        <authorList>
            <person name="Kucharzyk K."/>
            <person name="Murdoch R.W."/>
            <person name="Higgins S."/>
            <person name="Loffler F."/>
        </authorList>
    </citation>
    <scope>NUCLEOTIDE SEQUENCE</scope>
</reference>
<evidence type="ECO:0000313" key="6">
    <source>
        <dbReference type="EMBL" id="MPL73332.1"/>
    </source>
</evidence>
<feature type="domain" description="Peptidase S9 prolyl oligopeptidase catalytic" evidence="4">
    <location>
        <begin position="532"/>
        <end position="725"/>
    </location>
</feature>
<keyword evidence="6" id="KW-0031">Aminopeptidase</keyword>
<dbReference type="GO" id="GO:0004177">
    <property type="term" value="F:aminopeptidase activity"/>
    <property type="evidence" value="ECO:0007669"/>
    <property type="project" value="UniProtKB-KW"/>
</dbReference>
<dbReference type="PANTHER" id="PTHR11731:SF193">
    <property type="entry name" value="DIPEPTIDYL PEPTIDASE 9"/>
    <property type="match status" value="1"/>
</dbReference>
<dbReference type="AlphaFoldDB" id="A0A644U3Q4"/>
<dbReference type="EC" id="3.4.14.5" evidence="6"/>
<dbReference type="InterPro" id="IPR002469">
    <property type="entry name" value="Peptidase_S9B_N"/>
</dbReference>
<dbReference type="GO" id="GO:0004252">
    <property type="term" value="F:serine-type endopeptidase activity"/>
    <property type="evidence" value="ECO:0007669"/>
    <property type="project" value="InterPro"/>
</dbReference>
<dbReference type="InterPro" id="IPR050278">
    <property type="entry name" value="Serine_Prot_S9B/DPPIV"/>
</dbReference>
<dbReference type="InterPro" id="IPR002471">
    <property type="entry name" value="Pept_S9_AS"/>
</dbReference>
<dbReference type="SUPFAM" id="SSF53474">
    <property type="entry name" value="alpha/beta-Hydrolases"/>
    <property type="match status" value="1"/>
</dbReference>
<comment type="caution">
    <text evidence="6">The sequence shown here is derived from an EMBL/GenBank/DDBJ whole genome shotgun (WGS) entry which is preliminary data.</text>
</comment>
<dbReference type="GO" id="GO:0006508">
    <property type="term" value="P:proteolysis"/>
    <property type="evidence" value="ECO:0007669"/>
    <property type="project" value="UniProtKB-KW"/>
</dbReference>
<dbReference type="Gene3D" id="3.40.50.1820">
    <property type="entry name" value="alpha/beta hydrolase"/>
    <property type="match status" value="1"/>
</dbReference>
<dbReference type="InterPro" id="IPR029058">
    <property type="entry name" value="AB_hydrolase_fold"/>
</dbReference>
<protein>
    <submittedName>
        <fullName evidence="6">Dipeptidyl aminopeptidase 4</fullName>
        <ecNumber evidence="6">3.4.14.5</ecNumber>
    </submittedName>
</protein>
<organism evidence="6">
    <name type="scientific">bioreactor metagenome</name>
    <dbReference type="NCBI Taxonomy" id="1076179"/>
    <lineage>
        <taxon>unclassified sequences</taxon>
        <taxon>metagenomes</taxon>
        <taxon>ecological metagenomes</taxon>
    </lineage>
</organism>
<keyword evidence="2 6" id="KW-0378">Hydrolase</keyword>
<evidence type="ECO:0000259" key="5">
    <source>
        <dbReference type="Pfam" id="PF00930"/>
    </source>
</evidence>
<accession>A0A644U3Q4</accession>